<accession>A0A2I0VU78</accession>
<organism evidence="2 3">
    <name type="scientific">Dendrobium catenatum</name>
    <dbReference type="NCBI Taxonomy" id="906689"/>
    <lineage>
        <taxon>Eukaryota</taxon>
        <taxon>Viridiplantae</taxon>
        <taxon>Streptophyta</taxon>
        <taxon>Embryophyta</taxon>
        <taxon>Tracheophyta</taxon>
        <taxon>Spermatophyta</taxon>
        <taxon>Magnoliopsida</taxon>
        <taxon>Liliopsida</taxon>
        <taxon>Asparagales</taxon>
        <taxon>Orchidaceae</taxon>
        <taxon>Epidendroideae</taxon>
        <taxon>Malaxideae</taxon>
        <taxon>Dendrobiinae</taxon>
        <taxon>Dendrobium</taxon>
    </lineage>
</organism>
<evidence type="ECO:0000313" key="3">
    <source>
        <dbReference type="Proteomes" id="UP000233837"/>
    </source>
</evidence>
<protein>
    <submittedName>
        <fullName evidence="2">Uncharacterized protein</fullName>
    </submittedName>
</protein>
<feature type="compositionally biased region" description="Low complexity" evidence="1">
    <location>
        <begin position="521"/>
        <end position="538"/>
    </location>
</feature>
<feature type="region of interest" description="Disordered" evidence="1">
    <location>
        <begin position="504"/>
        <end position="538"/>
    </location>
</feature>
<dbReference type="EMBL" id="KZ503231">
    <property type="protein sequence ID" value="PKU66978.1"/>
    <property type="molecule type" value="Genomic_DNA"/>
</dbReference>
<name>A0A2I0VU78_9ASPA</name>
<dbReference type="Proteomes" id="UP000233837">
    <property type="component" value="Unassembled WGS sequence"/>
</dbReference>
<keyword evidence="3" id="KW-1185">Reference proteome</keyword>
<sequence length="538" mass="59210">MLRGRDVFHSFFACSPLLIELFRDYVAFEDLNRWVTSLRLQCGEYHPLESFIAPLSWGTCDVLEPAADITEPIGHSRLLGHRQLQAAPLEWPRDSIVRQKKHLSTVGVSLHNPFGLGLQFGIMLSEETGEPTSTSDCASLGLSGVIEDLVLVGFLGTWLCTFILLVRTGSLRCSVLLVASQLAQGQRLSFFPIILSKVYRVLRTLSEVSSLEVGATVTLEGYQPNRVSKQFRLGTGSSFLLAQPSSCTGIRIDTEDHITTGAVVPSSARASDVAPDPPHAETARPSHRCVGSQRAGAGLLLKFLETLSYVPMTSDLVLVEFFFFPECTQTGATGPSSVPSGYSTDSASPSIVLEGVDYTLEILCLIPLPVSSRSIERCSHTIELLRDLISNIDPRSPDLGLCLFLLLIDSLGYLPILEATLPELEERVALRRGLVDEIHDRQRSPYNTPFHQPGVAECQTLFSPSWRWKRTFSFFSLLEKAEYLKVTDIEEPFPMEILPQILLGPQEEQDAASSEQPCDLPHSSSPSQRSPSPSSLKP</sequence>
<reference evidence="2 3" key="1">
    <citation type="journal article" date="2016" name="Sci. Rep.">
        <title>The Dendrobium catenatum Lindl. genome sequence provides insights into polysaccharide synthase, floral development and adaptive evolution.</title>
        <authorList>
            <person name="Zhang G.Q."/>
            <person name="Xu Q."/>
            <person name="Bian C."/>
            <person name="Tsai W.C."/>
            <person name="Yeh C.M."/>
            <person name="Liu K.W."/>
            <person name="Yoshida K."/>
            <person name="Zhang L.S."/>
            <person name="Chang S.B."/>
            <person name="Chen F."/>
            <person name="Shi Y."/>
            <person name="Su Y.Y."/>
            <person name="Zhang Y.Q."/>
            <person name="Chen L.J."/>
            <person name="Yin Y."/>
            <person name="Lin M."/>
            <person name="Huang H."/>
            <person name="Deng H."/>
            <person name="Wang Z.W."/>
            <person name="Zhu S.L."/>
            <person name="Zhao X."/>
            <person name="Deng C."/>
            <person name="Niu S.C."/>
            <person name="Huang J."/>
            <person name="Wang M."/>
            <person name="Liu G.H."/>
            <person name="Yang H.J."/>
            <person name="Xiao X.J."/>
            <person name="Hsiao Y.Y."/>
            <person name="Wu W.L."/>
            <person name="Chen Y.Y."/>
            <person name="Mitsuda N."/>
            <person name="Ohme-Takagi M."/>
            <person name="Luo Y.B."/>
            <person name="Van de Peer Y."/>
            <person name="Liu Z.J."/>
        </authorList>
    </citation>
    <scope>NUCLEOTIDE SEQUENCE [LARGE SCALE GENOMIC DNA]</scope>
    <source>
        <tissue evidence="2">The whole plant</tissue>
    </source>
</reference>
<gene>
    <name evidence="2" type="ORF">MA16_Dca019079</name>
</gene>
<evidence type="ECO:0000256" key="1">
    <source>
        <dbReference type="SAM" id="MobiDB-lite"/>
    </source>
</evidence>
<reference evidence="2 3" key="2">
    <citation type="journal article" date="2017" name="Nature">
        <title>The Apostasia genome and the evolution of orchids.</title>
        <authorList>
            <person name="Zhang G.Q."/>
            <person name="Liu K.W."/>
            <person name="Li Z."/>
            <person name="Lohaus R."/>
            <person name="Hsiao Y.Y."/>
            <person name="Niu S.C."/>
            <person name="Wang J.Y."/>
            <person name="Lin Y.C."/>
            <person name="Xu Q."/>
            <person name="Chen L.J."/>
            <person name="Yoshida K."/>
            <person name="Fujiwara S."/>
            <person name="Wang Z.W."/>
            <person name="Zhang Y.Q."/>
            <person name="Mitsuda N."/>
            <person name="Wang M."/>
            <person name="Liu G.H."/>
            <person name="Pecoraro L."/>
            <person name="Huang H.X."/>
            <person name="Xiao X.J."/>
            <person name="Lin M."/>
            <person name="Wu X.Y."/>
            <person name="Wu W.L."/>
            <person name="Chen Y.Y."/>
            <person name="Chang S.B."/>
            <person name="Sakamoto S."/>
            <person name="Ohme-Takagi M."/>
            <person name="Yagi M."/>
            <person name="Zeng S.J."/>
            <person name="Shen C.Y."/>
            <person name="Yeh C.M."/>
            <person name="Luo Y.B."/>
            <person name="Tsai W.C."/>
            <person name="Van de Peer Y."/>
            <person name="Liu Z.J."/>
        </authorList>
    </citation>
    <scope>NUCLEOTIDE SEQUENCE [LARGE SCALE GENOMIC DNA]</scope>
    <source>
        <tissue evidence="2">The whole plant</tissue>
    </source>
</reference>
<evidence type="ECO:0000313" key="2">
    <source>
        <dbReference type="EMBL" id="PKU66978.1"/>
    </source>
</evidence>
<feature type="region of interest" description="Disordered" evidence="1">
    <location>
        <begin position="265"/>
        <end position="288"/>
    </location>
</feature>
<dbReference type="AlphaFoldDB" id="A0A2I0VU78"/>
<proteinExistence type="predicted"/>